<keyword evidence="2 6" id="KW-0378">Hydrolase</keyword>
<dbReference type="SUPFAM" id="SSF49899">
    <property type="entry name" value="Concanavalin A-like lectins/glucanases"/>
    <property type="match status" value="1"/>
</dbReference>
<dbReference type="InterPro" id="IPR051795">
    <property type="entry name" value="Glycosyl_Hydrlase_43"/>
</dbReference>
<dbReference type="PANTHER" id="PTHR42812:SF12">
    <property type="entry name" value="BETA-XYLOSIDASE-RELATED"/>
    <property type="match status" value="1"/>
</dbReference>
<dbReference type="KEGG" id="snk:CP967_06230"/>
<dbReference type="SUPFAM" id="SSF75005">
    <property type="entry name" value="Arabinanase/levansucrase/invertase"/>
    <property type="match status" value="1"/>
</dbReference>
<sequence length="514" mass="55642">MAFFDNPVIPGFSPDPSICRAGDDYYVATSSFEYVPGVPLWHSRDLVHWRLIGHALGRPSQLELHETVPASCGVYAPTLRYHDGRFWMITTVVGETGTVLVTADDPAGPWSDPVPVGVPGIDPDLAWDEEGNCWCVFSDGGIRGVRIDPVTGGLLGEQVALWSGSGLQYPEGPHLYRIGDWWYLLLSEGGTERGHAMSVARARSLTGPYEPHPDNPVLSHRSTDHPVQNTGHGDLVEAGDGTWWMVLLGTRPRGDTPKFHGMGRETFLVPVRWEDGWPLPGPLELRSPAPELPPHPWPAESGLDDFDSPTPAPCWVTLRRQDPDAVRLGERPGHLVLHARADSLDRPGALFVGRRQRDPDCVARTRVEAAGPDTGGIVVRLDEAHHYRVEVTGEGAVRAVARIGPLTGTVAERALPPGPVTLRIDVTTAVDLPPTVTVRGADPDADALAAGLRIGAPDTLRLGYETADGSFEVLAELDGRYLTTEVAGGFTGRVIGMYATYGAPAFDWFELRPA</sequence>
<dbReference type="RefSeq" id="WP_150486983.1">
    <property type="nucleotide sequence ID" value="NZ_BMUV01000037.1"/>
</dbReference>
<dbReference type="Gene3D" id="2.60.120.200">
    <property type="match status" value="1"/>
</dbReference>
<evidence type="ECO:0000256" key="3">
    <source>
        <dbReference type="ARBA" id="ARBA00023295"/>
    </source>
</evidence>
<proteinExistence type="inferred from homology"/>
<keyword evidence="9" id="KW-1185">Reference proteome</keyword>
<gene>
    <name evidence="8" type="ORF">CP967_06230</name>
</gene>
<dbReference type="Pfam" id="PF17851">
    <property type="entry name" value="GH43_C2"/>
    <property type="match status" value="1"/>
</dbReference>
<evidence type="ECO:0000313" key="8">
    <source>
        <dbReference type="EMBL" id="QEU71616.1"/>
    </source>
</evidence>
<dbReference type="InterPro" id="IPR006710">
    <property type="entry name" value="Glyco_hydro_43"/>
</dbReference>
<dbReference type="Pfam" id="PF04616">
    <property type="entry name" value="Glyco_hydro_43"/>
    <property type="match status" value="1"/>
</dbReference>
<dbReference type="OrthoDB" id="9801455at2"/>
<evidence type="ECO:0000256" key="2">
    <source>
        <dbReference type="ARBA" id="ARBA00022801"/>
    </source>
</evidence>
<feature type="domain" description="Beta-xylosidase C-terminal Concanavalin A-like" evidence="7">
    <location>
        <begin position="304"/>
        <end position="511"/>
    </location>
</feature>
<evidence type="ECO:0000256" key="5">
    <source>
        <dbReference type="PIRSR" id="PIRSR606710-2"/>
    </source>
</evidence>
<keyword evidence="3 6" id="KW-0326">Glycosidase</keyword>
<feature type="active site" description="Proton donor" evidence="4">
    <location>
        <position position="171"/>
    </location>
</feature>
<dbReference type="InterPro" id="IPR013320">
    <property type="entry name" value="ConA-like_dom_sf"/>
</dbReference>
<comment type="similarity">
    <text evidence="1 6">Belongs to the glycosyl hydrolase 43 family.</text>
</comment>
<reference evidence="8 9" key="1">
    <citation type="submission" date="2017-09" db="EMBL/GenBank/DDBJ databases">
        <authorList>
            <person name="Lee N."/>
            <person name="Cho B.-K."/>
        </authorList>
    </citation>
    <scope>NUCLEOTIDE SEQUENCE [LARGE SCALE GENOMIC DNA]</scope>
    <source>
        <strain evidence="8 9">ATCC 12769</strain>
    </source>
</reference>
<dbReference type="Gene3D" id="2.115.10.20">
    <property type="entry name" value="Glycosyl hydrolase domain, family 43"/>
    <property type="match status" value="1"/>
</dbReference>
<organism evidence="8 9">
    <name type="scientific">Streptomyces nitrosporeus</name>
    <dbReference type="NCBI Taxonomy" id="28894"/>
    <lineage>
        <taxon>Bacteria</taxon>
        <taxon>Bacillati</taxon>
        <taxon>Actinomycetota</taxon>
        <taxon>Actinomycetes</taxon>
        <taxon>Kitasatosporales</taxon>
        <taxon>Streptomycetaceae</taxon>
        <taxon>Streptomyces</taxon>
    </lineage>
</organism>
<dbReference type="InterPro" id="IPR023296">
    <property type="entry name" value="Glyco_hydro_beta-prop_sf"/>
</dbReference>
<dbReference type="InterPro" id="IPR041542">
    <property type="entry name" value="GH43_C2"/>
</dbReference>
<name>A0A5J6F6G8_9ACTN</name>
<dbReference type="PANTHER" id="PTHR42812">
    <property type="entry name" value="BETA-XYLOSIDASE"/>
    <property type="match status" value="1"/>
</dbReference>
<dbReference type="Proteomes" id="UP000326178">
    <property type="component" value="Chromosome"/>
</dbReference>
<feature type="site" description="Important for catalytic activity, responsible for pKa modulation of the active site Glu and correct orientation of both the proton donor and substrate" evidence="5">
    <location>
        <position position="122"/>
    </location>
</feature>
<evidence type="ECO:0000256" key="1">
    <source>
        <dbReference type="ARBA" id="ARBA00009865"/>
    </source>
</evidence>
<dbReference type="EMBL" id="CP023702">
    <property type="protein sequence ID" value="QEU71616.1"/>
    <property type="molecule type" value="Genomic_DNA"/>
</dbReference>
<feature type="active site" description="Proton acceptor" evidence="4">
    <location>
        <position position="15"/>
    </location>
</feature>
<dbReference type="GO" id="GO:0005975">
    <property type="term" value="P:carbohydrate metabolic process"/>
    <property type="evidence" value="ECO:0007669"/>
    <property type="project" value="InterPro"/>
</dbReference>
<evidence type="ECO:0000256" key="6">
    <source>
        <dbReference type="RuleBase" id="RU361187"/>
    </source>
</evidence>
<evidence type="ECO:0000259" key="7">
    <source>
        <dbReference type="Pfam" id="PF17851"/>
    </source>
</evidence>
<protein>
    <submittedName>
        <fullName evidence="8">Glycoside hydrolase family 43 protein</fullName>
    </submittedName>
</protein>
<dbReference type="GO" id="GO:0004553">
    <property type="term" value="F:hydrolase activity, hydrolyzing O-glycosyl compounds"/>
    <property type="evidence" value="ECO:0007669"/>
    <property type="project" value="InterPro"/>
</dbReference>
<dbReference type="CDD" id="cd18617">
    <property type="entry name" value="GH43_XynB-like"/>
    <property type="match status" value="1"/>
</dbReference>
<accession>A0A5J6F6G8</accession>
<evidence type="ECO:0000256" key="4">
    <source>
        <dbReference type="PIRSR" id="PIRSR606710-1"/>
    </source>
</evidence>
<dbReference type="AlphaFoldDB" id="A0A5J6F6G8"/>
<evidence type="ECO:0000313" key="9">
    <source>
        <dbReference type="Proteomes" id="UP000326178"/>
    </source>
</evidence>